<dbReference type="EMBL" id="CP004145">
    <property type="protein sequence ID" value="AGO60418.1"/>
    <property type="molecule type" value="Genomic_DNA"/>
</dbReference>
<name>S0AMA6_FERAC</name>
<dbReference type="KEGG" id="fac:FACI_IFERC01G0438"/>
<organism evidence="1 2">
    <name type="scientific">Ferroplasma acidarmanus Fer1</name>
    <dbReference type="NCBI Taxonomy" id="333146"/>
    <lineage>
        <taxon>Archaea</taxon>
        <taxon>Methanobacteriati</taxon>
        <taxon>Thermoplasmatota</taxon>
        <taxon>Thermoplasmata</taxon>
        <taxon>Thermoplasmatales</taxon>
        <taxon>Ferroplasmaceae</taxon>
        <taxon>Ferroplasma</taxon>
    </lineage>
</organism>
<evidence type="ECO:0008006" key="3">
    <source>
        <dbReference type="Google" id="ProtNLM"/>
    </source>
</evidence>
<evidence type="ECO:0000313" key="1">
    <source>
        <dbReference type="EMBL" id="AGO60418.1"/>
    </source>
</evidence>
<evidence type="ECO:0000313" key="2">
    <source>
        <dbReference type="Proteomes" id="UP000014660"/>
    </source>
</evidence>
<protein>
    <recommendedName>
        <fullName evidence="3">Thermopsin</fullName>
    </recommendedName>
</protein>
<dbReference type="HOGENOM" id="CLU_410850_0_0_2"/>
<reference evidence="1 2" key="1">
    <citation type="journal article" date="2007" name="Proc. Natl. Acad. Sci. U.S.A.">
        <title>Genome dynamics in a natural archaeal population.</title>
        <authorList>
            <person name="Allen E.E."/>
            <person name="Tyson G.W."/>
            <person name="Whitaker R.J."/>
            <person name="Detter J.C."/>
            <person name="Richardson P.M."/>
            <person name="Banfield J.F."/>
        </authorList>
    </citation>
    <scope>NUCLEOTIDE SEQUENCE [LARGE SCALE GENOMIC DNA]</scope>
    <source>
        <strain evidence="2">fer1</strain>
    </source>
</reference>
<sequence>MFSTVQSQNATPPAFVYHHDNNPISLSDGGFSISNENINYKNVTLPNFNPWQLGTADYGRNEPQEPILANHLKFKNGTKIISGKGFVYQNTHNNLVAYMFNKEQCYVLSSKWQNLTFETGAYKFWASRQNIFYTQLNNGTLNSITNYGVYKGYFYVQAYFPMNNTYKISNTTLSVQDIGRYGYHNYYRSPPEWNIYPFSLNGTYLIDFSVGVQVPYGIFVWSIFGSSNGHMVAYDIGGIGLASESGQSSMTEYSFNAQIASQREITFGYFNWSKDKFVVTTRSMHDGHATTCNNQPYYITPLKNGSYKITLSQDLNDSATYWLWHFYYNPVSHNVSSVYVNAKGLHVDDMETSANQEVLVSNSGFITGITDSFSYIHGYYNLYAPFISYNDLTAYKSTNSWFNSIFNKTGNPLINVLTAGYNNSEMYAWVSNATHSDLSKHNGQFIIYSMKTYRVKFVANTSLPQINWILQLNNDSELHMINEKNYSLNLPNGTYSYTVKTVNNIYSPSPYSESFTVQGSNITTTVKLLRGYSAQFNETGLSPGTIWYVNLTNSTGTQVVNSGSIAGSSYYLNLTNGTYFYKISTQNNMYTLHLYLYSLIVNGKNVTESVIFYKTYRVTFEEKGLQKGIKWSVELNGTVKSSVTDIIYFTATNNTYKYNVLPLSGNSI</sequence>
<dbReference type="AlphaFoldDB" id="S0AMA6"/>
<proteinExistence type="predicted"/>
<gene>
    <name evidence="1" type="ORF">FACI_IFERC00001G0438</name>
</gene>
<keyword evidence="2" id="KW-1185">Reference proteome</keyword>
<dbReference type="Proteomes" id="UP000014660">
    <property type="component" value="Chromosome"/>
</dbReference>
<accession>S0AMA6</accession>